<protein>
    <submittedName>
        <fullName evidence="1">Uncharacterized protein</fullName>
    </submittedName>
</protein>
<dbReference type="Proteomes" id="UP000286931">
    <property type="component" value="Unassembled WGS sequence"/>
</dbReference>
<sequence>MLPHSPVGHGYTAVVYTVRRVRVGIDPAPPSGEELNGKGESMCPFAPIATWGAWLWFAEPQDQRGEGDARRSGR</sequence>
<proteinExistence type="predicted"/>
<dbReference type="AlphaFoldDB" id="A0A401Z5U4"/>
<keyword evidence="2" id="KW-1185">Reference proteome</keyword>
<organism evidence="1 2">
    <name type="scientific">Embleya hyalina</name>
    <dbReference type="NCBI Taxonomy" id="516124"/>
    <lineage>
        <taxon>Bacteria</taxon>
        <taxon>Bacillati</taxon>
        <taxon>Actinomycetota</taxon>
        <taxon>Actinomycetes</taxon>
        <taxon>Kitasatosporales</taxon>
        <taxon>Streptomycetaceae</taxon>
        <taxon>Embleya</taxon>
    </lineage>
</organism>
<evidence type="ECO:0000313" key="2">
    <source>
        <dbReference type="Proteomes" id="UP000286931"/>
    </source>
</evidence>
<evidence type="ECO:0000313" key="1">
    <source>
        <dbReference type="EMBL" id="GCE02199.1"/>
    </source>
</evidence>
<comment type="caution">
    <text evidence="1">The sequence shown here is derived from an EMBL/GenBank/DDBJ whole genome shotgun (WGS) entry which is preliminary data.</text>
</comment>
<name>A0A401Z5U4_9ACTN</name>
<gene>
    <name evidence="1" type="ORF">EHYA_09976</name>
</gene>
<dbReference type="EMBL" id="BIFH01000059">
    <property type="protein sequence ID" value="GCE02199.1"/>
    <property type="molecule type" value="Genomic_DNA"/>
</dbReference>
<reference evidence="1 2" key="1">
    <citation type="submission" date="2018-12" db="EMBL/GenBank/DDBJ databases">
        <title>Draft genome sequence of Embleya hyalina NBRC 13850T.</title>
        <authorList>
            <person name="Komaki H."/>
            <person name="Hosoyama A."/>
            <person name="Kimura A."/>
            <person name="Ichikawa N."/>
            <person name="Tamura T."/>
        </authorList>
    </citation>
    <scope>NUCLEOTIDE SEQUENCE [LARGE SCALE GENOMIC DNA]</scope>
    <source>
        <strain evidence="1 2">NBRC 13850</strain>
    </source>
</reference>
<accession>A0A401Z5U4</accession>